<dbReference type="AlphaFoldDB" id="A0AAW1U0T1"/>
<accession>A0AAW1U0T1</accession>
<evidence type="ECO:0000313" key="2">
    <source>
        <dbReference type="Proteomes" id="UP001431783"/>
    </source>
</evidence>
<proteinExistence type="predicted"/>
<comment type="caution">
    <text evidence="1">The sequence shown here is derived from an EMBL/GenBank/DDBJ whole genome shotgun (WGS) entry which is preliminary data.</text>
</comment>
<sequence length="133" mass="14907">MSSIKRFNGIFMRNQYLAEGMSSKVTLNSEIRILIRERTAFLNEGKPPKKFVKAARKKRVQDLAVRSIGHVILANRGCVERSAGSRGGEADICFADRRAVSAFLHALNEPTMGILMLPADKRMLTNIRAGLWF</sequence>
<name>A0AAW1U0T1_9CUCU</name>
<gene>
    <name evidence="1" type="ORF">WA026_002591</name>
</gene>
<keyword evidence="2" id="KW-1185">Reference proteome</keyword>
<protein>
    <submittedName>
        <fullName evidence="1">Uncharacterized protein</fullName>
    </submittedName>
</protein>
<dbReference type="EMBL" id="JARQZJ010000031">
    <property type="protein sequence ID" value="KAK9874239.1"/>
    <property type="molecule type" value="Genomic_DNA"/>
</dbReference>
<dbReference type="Proteomes" id="UP001431783">
    <property type="component" value="Unassembled WGS sequence"/>
</dbReference>
<reference evidence="1 2" key="1">
    <citation type="submission" date="2023-03" db="EMBL/GenBank/DDBJ databases">
        <title>Genome insight into feeding habits of ladybird beetles.</title>
        <authorList>
            <person name="Li H.-S."/>
            <person name="Huang Y.-H."/>
            <person name="Pang H."/>
        </authorList>
    </citation>
    <scope>NUCLEOTIDE SEQUENCE [LARGE SCALE GENOMIC DNA]</scope>
    <source>
        <strain evidence="1">SYSU_2023b</strain>
        <tissue evidence="1">Whole body</tissue>
    </source>
</reference>
<organism evidence="1 2">
    <name type="scientific">Henosepilachna vigintioctopunctata</name>
    <dbReference type="NCBI Taxonomy" id="420089"/>
    <lineage>
        <taxon>Eukaryota</taxon>
        <taxon>Metazoa</taxon>
        <taxon>Ecdysozoa</taxon>
        <taxon>Arthropoda</taxon>
        <taxon>Hexapoda</taxon>
        <taxon>Insecta</taxon>
        <taxon>Pterygota</taxon>
        <taxon>Neoptera</taxon>
        <taxon>Endopterygota</taxon>
        <taxon>Coleoptera</taxon>
        <taxon>Polyphaga</taxon>
        <taxon>Cucujiformia</taxon>
        <taxon>Coccinelloidea</taxon>
        <taxon>Coccinellidae</taxon>
        <taxon>Epilachninae</taxon>
        <taxon>Epilachnini</taxon>
        <taxon>Henosepilachna</taxon>
    </lineage>
</organism>
<evidence type="ECO:0000313" key="1">
    <source>
        <dbReference type="EMBL" id="KAK9874239.1"/>
    </source>
</evidence>